<organism evidence="7 8">
    <name type="scientific">Equus caballus</name>
    <name type="common">Horse</name>
    <dbReference type="NCBI Taxonomy" id="9796"/>
    <lineage>
        <taxon>Eukaryota</taxon>
        <taxon>Metazoa</taxon>
        <taxon>Chordata</taxon>
        <taxon>Craniata</taxon>
        <taxon>Vertebrata</taxon>
        <taxon>Euteleostomi</taxon>
        <taxon>Mammalia</taxon>
        <taxon>Eutheria</taxon>
        <taxon>Laurasiatheria</taxon>
        <taxon>Perissodactyla</taxon>
        <taxon>Equidae</taxon>
        <taxon>Equus</taxon>
    </lineage>
</organism>
<dbReference type="Gene3D" id="1.20.1740.10">
    <property type="entry name" value="Amino acid/polyamine transporter I"/>
    <property type="match status" value="1"/>
</dbReference>
<evidence type="ECO:0000256" key="1">
    <source>
        <dbReference type="ARBA" id="ARBA00004141"/>
    </source>
</evidence>
<dbReference type="Bgee" id="ENSECAG00000039724">
    <property type="expression patterns" value="Expressed in oviduct epithelium and 6 other cell types or tissues"/>
</dbReference>
<dbReference type="InterPro" id="IPR002293">
    <property type="entry name" value="AA/rel_permease1"/>
</dbReference>
<keyword evidence="8" id="KW-1185">Reference proteome</keyword>
<dbReference type="Proteomes" id="UP000002281">
    <property type="component" value="Chromosome 8"/>
</dbReference>
<evidence type="ECO:0000256" key="2">
    <source>
        <dbReference type="ARBA" id="ARBA00022448"/>
    </source>
</evidence>
<keyword evidence="2" id="KW-0813">Transport</keyword>
<dbReference type="PANTHER" id="PTHR43243:SF4">
    <property type="entry name" value="CATIONIC AMINO ACID TRANSPORTER 4"/>
    <property type="match status" value="1"/>
</dbReference>
<feature type="transmembrane region" description="Helical" evidence="6">
    <location>
        <begin position="370"/>
        <end position="396"/>
    </location>
</feature>
<feature type="transmembrane region" description="Helical" evidence="6">
    <location>
        <begin position="285"/>
        <end position="311"/>
    </location>
</feature>
<dbReference type="GO" id="GO:0006865">
    <property type="term" value="P:amino acid transport"/>
    <property type="evidence" value="ECO:0000318"/>
    <property type="project" value="GO_Central"/>
</dbReference>
<name>A0A3Q2IBI1_HORSE</name>
<reference evidence="7" key="3">
    <citation type="submission" date="2025-09" db="UniProtKB">
        <authorList>
            <consortium name="Ensembl"/>
        </authorList>
    </citation>
    <scope>IDENTIFICATION</scope>
    <source>
        <strain evidence="7">Thoroughbred</strain>
    </source>
</reference>
<feature type="transmembrane region" description="Helical" evidence="6">
    <location>
        <begin position="125"/>
        <end position="146"/>
    </location>
</feature>
<dbReference type="GO" id="GO:0015171">
    <property type="term" value="F:amino acid transmembrane transporter activity"/>
    <property type="evidence" value="ECO:0000318"/>
    <property type="project" value="GO_Central"/>
</dbReference>
<protein>
    <recommendedName>
        <fullName evidence="9">Cationic amino acid transporter C-terminal domain-containing protein</fullName>
    </recommendedName>
</protein>
<accession>A0A3Q2IBI1</accession>
<sequence>MTAEPKIHLPVEPKGLGHDWTLKVDSSQKRRNTFWIKTSLSSGCQQLTWCSSQLPTMARGLPSTSSLAHFCQKLNRWKTPEEPTTETSLRRCLSTLDLTLLGVGGMVGFGLYVLTGTVAKRMAGPAMLVSFSVAAVASLLTALCYAELAVRVPCRGSAYLFTYVFTGELWAFLVGWIMLIQCLLGGSAVARIWSSYLDVIFSHRIQSFTEAHVAIWQLPILARYPDFLAAAIILLVLALICCGARVSSWLNHTFSAISLAIILFIIILGFVLARPHNWSAEEGGFAPFGFSGIMAGAATCFYTFVGFGTIASSSEEARNPKRAIPMAIAISVGLMAGANILVSTVLTLTVPWHSLDPNSALADSFLQRGYSWAAFIVAAGAICAMTTLLLTIFLFVPRMLCAMAADGLFFQVFARVHPRT</sequence>
<feature type="transmembrane region" description="Helical" evidence="6">
    <location>
        <begin position="323"/>
        <end position="350"/>
    </location>
</feature>
<dbReference type="AlphaFoldDB" id="A0A3Q2IBI1"/>
<feature type="transmembrane region" description="Helical" evidence="6">
    <location>
        <begin position="227"/>
        <end position="246"/>
    </location>
</feature>
<evidence type="ECO:0000256" key="4">
    <source>
        <dbReference type="ARBA" id="ARBA00022989"/>
    </source>
</evidence>
<dbReference type="PaxDb" id="9796-ENSECAP00000043187"/>
<dbReference type="Ensembl" id="ENSECAT00000036598.3">
    <property type="protein sequence ID" value="ENSECAP00000043187.3"/>
    <property type="gene ID" value="ENSECAG00000050405.1"/>
</dbReference>
<evidence type="ECO:0000256" key="6">
    <source>
        <dbReference type="SAM" id="Phobius"/>
    </source>
</evidence>
<dbReference type="GeneTree" id="ENSGT00940000154637"/>
<reference evidence="7" key="2">
    <citation type="submission" date="2025-08" db="UniProtKB">
        <authorList>
            <consortium name="Ensembl"/>
        </authorList>
    </citation>
    <scope>IDENTIFICATION</scope>
    <source>
        <strain evidence="7">Thoroughbred</strain>
    </source>
</reference>
<reference evidence="7 8" key="1">
    <citation type="journal article" date="2009" name="Science">
        <title>Genome sequence, comparative analysis, and population genetics of the domestic horse.</title>
        <authorList>
            <consortium name="Broad Institute Genome Sequencing Platform"/>
            <consortium name="Broad Institute Whole Genome Assembly Team"/>
            <person name="Wade C.M."/>
            <person name="Giulotto E."/>
            <person name="Sigurdsson S."/>
            <person name="Zoli M."/>
            <person name="Gnerre S."/>
            <person name="Imsland F."/>
            <person name="Lear T.L."/>
            <person name="Adelson D.L."/>
            <person name="Bailey E."/>
            <person name="Bellone R.R."/>
            <person name="Bloecker H."/>
            <person name="Distl O."/>
            <person name="Edgar R.C."/>
            <person name="Garber M."/>
            <person name="Leeb T."/>
            <person name="Mauceli E."/>
            <person name="MacLeod J.N."/>
            <person name="Penedo M.C.T."/>
            <person name="Raison J.M."/>
            <person name="Sharpe T."/>
            <person name="Vogel J."/>
            <person name="Andersson L."/>
            <person name="Antczak D.F."/>
            <person name="Biagi T."/>
            <person name="Binns M.M."/>
            <person name="Chowdhary B.P."/>
            <person name="Coleman S.J."/>
            <person name="Della Valle G."/>
            <person name="Fryc S."/>
            <person name="Guerin G."/>
            <person name="Hasegawa T."/>
            <person name="Hill E.W."/>
            <person name="Jurka J."/>
            <person name="Kiialainen A."/>
            <person name="Lindgren G."/>
            <person name="Liu J."/>
            <person name="Magnani E."/>
            <person name="Mickelson J.R."/>
            <person name="Murray J."/>
            <person name="Nergadze S.G."/>
            <person name="Onofrio R."/>
            <person name="Pedroni S."/>
            <person name="Piras M.F."/>
            <person name="Raudsepp T."/>
            <person name="Rocchi M."/>
            <person name="Roeed K.H."/>
            <person name="Ryder O.A."/>
            <person name="Searle S."/>
            <person name="Skow L."/>
            <person name="Swinburne J.E."/>
            <person name="Syvaenen A.C."/>
            <person name="Tozaki T."/>
            <person name="Valberg S.J."/>
            <person name="Vaudin M."/>
            <person name="White J.R."/>
            <person name="Zody M.C."/>
            <person name="Lander E.S."/>
            <person name="Lindblad-Toh K."/>
        </authorList>
    </citation>
    <scope>NUCLEOTIDE SEQUENCE [LARGE SCALE GENOMIC DNA]</scope>
    <source>
        <strain evidence="7 8">Thoroughbred</strain>
    </source>
</reference>
<keyword evidence="5 6" id="KW-0472">Membrane</keyword>
<dbReference type="PANTHER" id="PTHR43243">
    <property type="entry name" value="INNER MEMBRANE TRANSPORTER YGJI-RELATED"/>
    <property type="match status" value="1"/>
</dbReference>
<feature type="transmembrane region" description="Helical" evidence="6">
    <location>
        <begin position="98"/>
        <end position="119"/>
    </location>
</feature>
<keyword evidence="3 6" id="KW-0812">Transmembrane</keyword>
<evidence type="ECO:0000313" key="8">
    <source>
        <dbReference type="Proteomes" id="UP000002281"/>
    </source>
</evidence>
<evidence type="ECO:0008006" key="9">
    <source>
        <dbReference type="Google" id="ProtNLM"/>
    </source>
</evidence>
<evidence type="ECO:0000256" key="5">
    <source>
        <dbReference type="ARBA" id="ARBA00023136"/>
    </source>
</evidence>
<dbReference type="Pfam" id="PF13520">
    <property type="entry name" value="AA_permease_2"/>
    <property type="match status" value="1"/>
</dbReference>
<feature type="transmembrane region" description="Helical" evidence="6">
    <location>
        <begin position="253"/>
        <end position="273"/>
    </location>
</feature>
<keyword evidence="4 6" id="KW-1133">Transmembrane helix</keyword>
<comment type="subcellular location">
    <subcellularLocation>
        <location evidence="1">Membrane</location>
        <topology evidence="1">Multi-pass membrane protein</topology>
    </subcellularLocation>
</comment>
<evidence type="ECO:0000313" key="7">
    <source>
        <dbReference type="Ensembl" id="ENSECAP00000043187.3"/>
    </source>
</evidence>
<evidence type="ECO:0000256" key="3">
    <source>
        <dbReference type="ARBA" id="ARBA00022692"/>
    </source>
</evidence>
<dbReference type="PIRSF" id="PIRSF006060">
    <property type="entry name" value="AA_transporter"/>
    <property type="match status" value="1"/>
</dbReference>
<proteinExistence type="predicted"/>
<feature type="transmembrane region" description="Helical" evidence="6">
    <location>
        <begin position="158"/>
        <end position="179"/>
    </location>
</feature>
<dbReference type="GO" id="GO:0005886">
    <property type="term" value="C:plasma membrane"/>
    <property type="evidence" value="ECO:0000318"/>
    <property type="project" value="GO_Central"/>
</dbReference>
<dbReference type="InParanoid" id="A0A3Q2IBI1"/>